<comment type="similarity">
    <text evidence="2">Belongs to the asparagine synthetase family.</text>
</comment>
<dbReference type="InterPro" id="IPR029055">
    <property type="entry name" value="Ntn_hydrolases_N"/>
</dbReference>
<evidence type="ECO:0000256" key="1">
    <source>
        <dbReference type="ARBA" id="ARBA00005187"/>
    </source>
</evidence>
<dbReference type="Proteomes" id="UP001321445">
    <property type="component" value="Chromosome"/>
</dbReference>
<gene>
    <name evidence="10" type="primary">asnB_2</name>
    <name evidence="9" type="synonym">asnB_1</name>
    <name evidence="9" type="ORF">HCR_11600</name>
    <name evidence="10" type="ORF">HCR_12770</name>
</gene>
<sequence>MCAIFGIVGPYDEKAARRAFSTFAHRGPDGSGIVAEPGLFLAHHRLAVIDPLPEADQPMRVGGTTVLFNGEIYNYRELREKLGSRFGTRSDTEVLGRAFLAWGEKMPERLRGMYAAAFWRDGVLHLFRDPFGKKPLYYAKIGETFLFASEIKAIRSMFPQIRWSRDRIPSYLSYQSFISPYTFFPQISQLEPGGYLRYEKGEIDVTVEEVLPVDPGSGSIGFDRLEALIDESVRYRLVSDAPLGALLSGGIDSSLVAAMAQRRLAKPLPTFTVGYKGYEKYDERRYAEMVAKRIGSDHHAYEMGMEDFLSCADALAAHLDEPLGDPAAVPLWFLSRKIQKAGVKVVLSGDGADELFFGYRPYYEMADIERARDLKFKNWLRNYFRAHYSPNREWEWYKRIFDDSVLFRSSAELFTDLQQNRLLKQNVKDDRSLTWIAHYIERFGDAVGSQWYSYIDIKVQLGEVFLKKLDRVSMAHGIEARSPFMDRMLVKALFSCDPAWRMGERPKWLLKEVAKRYLPNEIVERRKKGFSYPFIEWLHASGELAVIDRVNAMMKLFDDSSLRFMVEKSKKGRFKHHLYAVWFLCKWLEKRL</sequence>
<protein>
    <recommendedName>
        <fullName evidence="3">asparagine synthase (glutamine-hydrolyzing)</fullName>
        <ecNumber evidence="3">6.3.5.4</ecNumber>
    </recommendedName>
</protein>
<dbReference type="SUPFAM" id="SSF52402">
    <property type="entry name" value="Adenine nucleotide alpha hydrolases-like"/>
    <property type="match status" value="1"/>
</dbReference>
<dbReference type="Gene3D" id="3.60.20.10">
    <property type="entry name" value="Glutamine Phosphoribosylpyrophosphate, subunit 1, domain 1"/>
    <property type="match status" value="1"/>
</dbReference>
<dbReference type="InterPro" id="IPR014729">
    <property type="entry name" value="Rossmann-like_a/b/a_fold"/>
</dbReference>
<dbReference type="InterPro" id="IPR051786">
    <property type="entry name" value="ASN_synthetase/amidase"/>
</dbReference>
<evidence type="ECO:0000256" key="2">
    <source>
        <dbReference type="ARBA" id="ARBA00005752"/>
    </source>
</evidence>
<comment type="pathway">
    <text evidence="1">Amino-acid biosynthesis; L-asparagine biosynthesis; L-asparagine from L-aspartate (L-Gln route): step 1/1.</text>
</comment>
<comment type="catalytic activity">
    <reaction evidence="7">
        <text>L-aspartate + L-glutamine + ATP + H2O = L-asparagine + L-glutamate + AMP + diphosphate + H(+)</text>
        <dbReference type="Rhea" id="RHEA:12228"/>
        <dbReference type="ChEBI" id="CHEBI:15377"/>
        <dbReference type="ChEBI" id="CHEBI:15378"/>
        <dbReference type="ChEBI" id="CHEBI:29985"/>
        <dbReference type="ChEBI" id="CHEBI:29991"/>
        <dbReference type="ChEBI" id="CHEBI:30616"/>
        <dbReference type="ChEBI" id="CHEBI:33019"/>
        <dbReference type="ChEBI" id="CHEBI:58048"/>
        <dbReference type="ChEBI" id="CHEBI:58359"/>
        <dbReference type="ChEBI" id="CHEBI:456215"/>
        <dbReference type="EC" id="6.3.5.4"/>
    </reaction>
</comment>
<evidence type="ECO:0000256" key="4">
    <source>
        <dbReference type="ARBA" id="ARBA00022741"/>
    </source>
</evidence>
<evidence type="ECO:0000313" key="11">
    <source>
        <dbReference type="Proteomes" id="UP001321445"/>
    </source>
</evidence>
<dbReference type="SUPFAM" id="SSF56235">
    <property type="entry name" value="N-terminal nucleophile aminohydrolases (Ntn hydrolases)"/>
    <property type="match status" value="1"/>
</dbReference>
<evidence type="ECO:0000256" key="3">
    <source>
        <dbReference type="ARBA" id="ARBA00012737"/>
    </source>
</evidence>
<feature type="domain" description="Glutamine amidotransferase type-2" evidence="8">
    <location>
        <begin position="2"/>
        <end position="201"/>
    </location>
</feature>
<dbReference type="Pfam" id="PF13537">
    <property type="entry name" value="GATase_7"/>
    <property type="match status" value="1"/>
</dbReference>
<evidence type="ECO:0000259" key="8">
    <source>
        <dbReference type="PROSITE" id="PS51278"/>
    </source>
</evidence>
<proteinExistence type="inferred from homology"/>
<dbReference type="NCBIfam" id="TIGR01536">
    <property type="entry name" value="asn_synth_AEB"/>
    <property type="match status" value="1"/>
</dbReference>
<dbReference type="InterPro" id="IPR017932">
    <property type="entry name" value="GATase_2_dom"/>
</dbReference>
<evidence type="ECO:0000313" key="9">
    <source>
        <dbReference type="EMBL" id="BDY12848.1"/>
    </source>
</evidence>
<dbReference type="Pfam" id="PF00733">
    <property type="entry name" value="Asn_synthase"/>
    <property type="match status" value="1"/>
</dbReference>
<dbReference type="PROSITE" id="PS51278">
    <property type="entry name" value="GATASE_TYPE_2"/>
    <property type="match status" value="1"/>
</dbReference>
<organism evidence="10 11">
    <name type="scientific">Hydrogenimonas cancrithermarum</name>
    <dbReference type="NCBI Taxonomy" id="2993563"/>
    <lineage>
        <taxon>Bacteria</taxon>
        <taxon>Pseudomonadati</taxon>
        <taxon>Campylobacterota</taxon>
        <taxon>Epsilonproteobacteria</taxon>
        <taxon>Campylobacterales</taxon>
        <taxon>Hydrogenimonadaceae</taxon>
        <taxon>Hydrogenimonas</taxon>
    </lineage>
</organism>
<keyword evidence="11" id="KW-1185">Reference proteome</keyword>
<dbReference type="PANTHER" id="PTHR43284">
    <property type="entry name" value="ASPARAGINE SYNTHETASE (GLUTAMINE-HYDROLYZING)"/>
    <property type="match status" value="1"/>
</dbReference>
<name>A0ABN6WV24_9BACT</name>
<keyword evidence="4" id="KW-0547">Nucleotide-binding</keyword>
<dbReference type="Gene3D" id="3.40.50.620">
    <property type="entry name" value="HUPs"/>
    <property type="match status" value="1"/>
</dbReference>
<keyword evidence="6" id="KW-0315">Glutamine amidotransferase</keyword>
<evidence type="ECO:0000256" key="5">
    <source>
        <dbReference type="ARBA" id="ARBA00022840"/>
    </source>
</evidence>
<dbReference type="EC" id="6.3.5.4" evidence="3"/>
<dbReference type="PANTHER" id="PTHR43284:SF1">
    <property type="entry name" value="ASPARAGINE SYNTHETASE"/>
    <property type="match status" value="1"/>
</dbReference>
<accession>A0ABN6WV24</accession>
<dbReference type="CDD" id="cd00712">
    <property type="entry name" value="AsnB"/>
    <property type="match status" value="1"/>
</dbReference>
<dbReference type="EMBL" id="AP027370">
    <property type="protein sequence ID" value="BDY12965.1"/>
    <property type="molecule type" value="Genomic_DNA"/>
</dbReference>
<evidence type="ECO:0000256" key="6">
    <source>
        <dbReference type="ARBA" id="ARBA00022962"/>
    </source>
</evidence>
<dbReference type="CDD" id="cd01991">
    <property type="entry name" value="Asn_synthase_B_C"/>
    <property type="match status" value="1"/>
</dbReference>
<reference evidence="10 11" key="1">
    <citation type="submission" date="2023-03" db="EMBL/GenBank/DDBJ databases">
        <title>Description of Hydrogenimonas sp. ISO32.</title>
        <authorList>
            <person name="Mino S."/>
            <person name="Fukazawa S."/>
            <person name="Sawabe T."/>
        </authorList>
    </citation>
    <scope>NUCLEOTIDE SEQUENCE [LARGE SCALE GENOMIC DNA]</scope>
    <source>
        <strain evidence="10 11">ISO32</strain>
    </source>
</reference>
<dbReference type="InterPro" id="IPR033738">
    <property type="entry name" value="AsnB_N"/>
</dbReference>
<keyword evidence="5" id="KW-0067">ATP-binding</keyword>
<dbReference type="RefSeq" id="WP_286336012.1">
    <property type="nucleotide sequence ID" value="NZ_AP027370.1"/>
</dbReference>
<dbReference type="EMBL" id="AP027370">
    <property type="protein sequence ID" value="BDY12848.1"/>
    <property type="molecule type" value="Genomic_DNA"/>
</dbReference>
<evidence type="ECO:0000313" key="10">
    <source>
        <dbReference type="EMBL" id="BDY12965.1"/>
    </source>
</evidence>
<dbReference type="InterPro" id="IPR006426">
    <property type="entry name" value="Asn_synth_AEB"/>
</dbReference>
<dbReference type="PIRSF" id="PIRSF001589">
    <property type="entry name" value="Asn_synthetase_glu-h"/>
    <property type="match status" value="1"/>
</dbReference>
<evidence type="ECO:0000256" key="7">
    <source>
        <dbReference type="ARBA" id="ARBA00048741"/>
    </source>
</evidence>
<dbReference type="InterPro" id="IPR001962">
    <property type="entry name" value="Asn_synthase"/>
</dbReference>